<accession>A0A1H6KNJ6</accession>
<keyword evidence="1" id="KW-0472">Membrane</keyword>
<evidence type="ECO:0000313" key="2">
    <source>
        <dbReference type="EMBL" id="SEH77291.1"/>
    </source>
</evidence>
<sequence length="110" mass="12104">MGLVVLEGIALFILPIIMLGKEKNTPKGRKLKRPSVMFLCGYAAAALTALIIQMIIEDIDLADKLFPGVFLRGIGFTLICMVLVGGFVWAVIFRAAAAIVRWARRNKNDQ</sequence>
<evidence type="ECO:0000313" key="3">
    <source>
        <dbReference type="Proteomes" id="UP000183190"/>
    </source>
</evidence>
<protein>
    <submittedName>
        <fullName evidence="2">Uncharacterized protein</fullName>
    </submittedName>
</protein>
<reference evidence="2 3" key="1">
    <citation type="submission" date="2016-10" db="EMBL/GenBank/DDBJ databases">
        <authorList>
            <person name="de Groot N.N."/>
        </authorList>
    </citation>
    <scope>NUCLEOTIDE SEQUENCE [LARGE SCALE GENOMIC DNA]</scope>
    <source>
        <strain evidence="2 3">YAD2003</strain>
    </source>
</reference>
<feature type="transmembrane region" description="Helical" evidence="1">
    <location>
        <begin position="76"/>
        <end position="100"/>
    </location>
</feature>
<gene>
    <name evidence="2" type="ORF">SAMN02910265_02605</name>
</gene>
<keyword evidence="1" id="KW-0812">Transmembrane</keyword>
<feature type="transmembrane region" description="Helical" evidence="1">
    <location>
        <begin position="36"/>
        <end position="56"/>
    </location>
</feature>
<dbReference type="AlphaFoldDB" id="A0A1H6KNJ6"/>
<feature type="transmembrane region" description="Helical" evidence="1">
    <location>
        <begin position="6"/>
        <end position="24"/>
    </location>
</feature>
<dbReference type="EMBL" id="FNWV01000011">
    <property type="protein sequence ID" value="SEH77291.1"/>
    <property type="molecule type" value="Genomic_DNA"/>
</dbReference>
<evidence type="ECO:0000256" key="1">
    <source>
        <dbReference type="SAM" id="Phobius"/>
    </source>
</evidence>
<organism evidence="2 3">
    <name type="scientific">Ruminococcus flavefaciens</name>
    <dbReference type="NCBI Taxonomy" id="1265"/>
    <lineage>
        <taxon>Bacteria</taxon>
        <taxon>Bacillati</taxon>
        <taxon>Bacillota</taxon>
        <taxon>Clostridia</taxon>
        <taxon>Eubacteriales</taxon>
        <taxon>Oscillospiraceae</taxon>
        <taxon>Ruminococcus</taxon>
    </lineage>
</organism>
<proteinExistence type="predicted"/>
<dbReference type="Proteomes" id="UP000183190">
    <property type="component" value="Unassembled WGS sequence"/>
</dbReference>
<keyword evidence="1" id="KW-1133">Transmembrane helix</keyword>
<name>A0A1H6KNJ6_RUMFL</name>